<dbReference type="EMBL" id="CAJVPJ010001931">
    <property type="protein sequence ID" value="CAG8608212.1"/>
    <property type="molecule type" value="Genomic_DNA"/>
</dbReference>
<comment type="caution">
    <text evidence="3">The sequence shown here is derived from an EMBL/GenBank/DDBJ whole genome shotgun (WGS) entry which is preliminary data.</text>
</comment>
<feature type="transmembrane region" description="Helical" evidence="1">
    <location>
        <begin position="6"/>
        <end position="25"/>
    </location>
</feature>
<dbReference type="AlphaFoldDB" id="A0A9N9CNJ0"/>
<dbReference type="PANTHER" id="PTHR40032:SF1">
    <property type="entry name" value="EXPORTED PROTEIN"/>
    <property type="match status" value="1"/>
</dbReference>
<evidence type="ECO:0000259" key="2">
    <source>
        <dbReference type="Pfam" id="PF12671"/>
    </source>
</evidence>
<name>A0A9N9CNJ0_9GLOM</name>
<protein>
    <submittedName>
        <fullName evidence="3">483_t:CDS:1</fullName>
    </submittedName>
</protein>
<keyword evidence="4" id="KW-1185">Reference proteome</keyword>
<keyword evidence="1" id="KW-0472">Membrane</keyword>
<dbReference type="PANTHER" id="PTHR40032">
    <property type="entry name" value="EXPORTED PROTEIN-RELATED"/>
    <property type="match status" value="1"/>
</dbReference>
<keyword evidence="1" id="KW-0812">Transmembrane</keyword>
<dbReference type="InterPro" id="IPR024301">
    <property type="entry name" value="Amidase_6"/>
</dbReference>
<dbReference type="Pfam" id="PF12671">
    <property type="entry name" value="Amidase_6"/>
    <property type="match status" value="1"/>
</dbReference>
<dbReference type="OrthoDB" id="2438028at2759"/>
<keyword evidence="1" id="KW-1133">Transmembrane helix</keyword>
<gene>
    <name evidence="3" type="ORF">POCULU_LOCUS7818</name>
</gene>
<evidence type="ECO:0000313" key="3">
    <source>
        <dbReference type="EMBL" id="CAG8608212.1"/>
    </source>
</evidence>
<accession>A0A9N9CNJ0</accession>
<reference evidence="3" key="1">
    <citation type="submission" date="2021-06" db="EMBL/GenBank/DDBJ databases">
        <authorList>
            <person name="Kallberg Y."/>
            <person name="Tangrot J."/>
            <person name="Rosling A."/>
        </authorList>
    </citation>
    <scope>NUCLEOTIDE SEQUENCE</scope>
    <source>
        <strain evidence="3">IA702</strain>
    </source>
</reference>
<organism evidence="3 4">
    <name type="scientific">Paraglomus occultum</name>
    <dbReference type="NCBI Taxonomy" id="144539"/>
    <lineage>
        <taxon>Eukaryota</taxon>
        <taxon>Fungi</taxon>
        <taxon>Fungi incertae sedis</taxon>
        <taxon>Mucoromycota</taxon>
        <taxon>Glomeromycotina</taxon>
        <taxon>Glomeromycetes</taxon>
        <taxon>Paraglomerales</taxon>
        <taxon>Paraglomeraceae</taxon>
        <taxon>Paraglomus</taxon>
    </lineage>
</organism>
<evidence type="ECO:0000313" key="4">
    <source>
        <dbReference type="Proteomes" id="UP000789572"/>
    </source>
</evidence>
<proteinExistence type="predicted"/>
<evidence type="ECO:0000256" key="1">
    <source>
        <dbReference type="SAM" id="Phobius"/>
    </source>
</evidence>
<sequence>MAYVSYIQQMWLGFIIVALYLNLIVQVASISYDGQKAVDYALTYCCNPNTNSYPFIEDDDCTDFASQVLQSGGIPQSNDWWCESLPVWNPCLDSIGIHRTADGKHCSGDYAFSTSWSVVGDLHDYLINNNLATDCSLDQLQPGDLIQYYDPGKQVWEHTAVIIYSSPTNPTLAYHSTNRCNSNHNYVLGSGFSDYRGICINSHVQSKKLKRRSVPGNGGCD</sequence>
<dbReference type="Proteomes" id="UP000789572">
    <property type="component" value="Unassembled WGS sequence"/>
</dbReference>
<feature type="domain" description="Putative amidase" evidence="2">
    <location>
        <begin position="31"/>
        <end position="185"/>
    </location>
</feature>